<dbReference type="AlphaFoldDB" id="A0A1B9NWV7"/>
<dbReference type="EMBL" id="MAJU01000013">
    <property type="protein sequence ID" value="OCH20205.1"/>
    <property type="molecule type" value="Genomic_DNA"/>
</dbReference>
<proteinExistence type="predicted"/>
<keyword evidence="1" id="KW-0812">Transmembrane</keyword>
<feature type="transmembrane region" description="Helical" evidence="1">
    <location>
        <begin position="123"/>
        <end position="144"/>
    </location>
</feature>
<dbReference type="Proteomes" id="UP000093523">
    <property type="component" value="Unassembled WGS sequence"/>
</dbReference>
<dbReference type="OrthoDB" id="4945139at2"/>
<feature type="transmembrane region" description="Helical" evidence="1">
    <location>
        <begin position="58"/>
        <end position="78"/>
    </location>
</feature>
<evidence type="ECO:0008006" key="4">
    <source>
        <dbReference type="Google" id="ProtNLM"/>
    </source>
</evidence>
<comment type="caution">
    <text evidence="2">The sequence shown here is derived from an EMBL/GenBank/DDBJ whole genome shotgun (WGS) entry which is preliminary data.</text>
</comment>
<accession>A0A1B9NWV7</accession>
<keyword evidence="1" id="KW-0472">Membrane</keyword>
<evidence type="ECO:0000256" key="1">
    <source>
        <dbReference type="SAM" id="Phobius"/>
    </source>
</evidence>
<keyword evidence="1" id="KW-1133">Transmembrane helix</keyword>
<gene>
    <name evidence="2" type="ORF">A6E04_00530</name>
</gene>
<dbReference type="RefSeq" id="WP_065611616.1">
    <property type="nucleotide sequence ID" value="NZ_CAWMPN010000013.1"/>
</dbReference>
<name>A0A1B9NWV7_ALILO</name>
<organism evidence="2 3">
    <name type="scientific">Aliivibrio logei</name>
    <name type="common">Vibrio logei</name>
    <dbReference type="NCBI Taxonomy" id="688"/>
    <lineage>
        <taxon>Bacteria</taxon>
        <taxon>Pseudomonadati</taxon>
        <taxon>Pseudomonadota</taxon>
        <taxon>Gammaproteobacteria</taxon>
        <taxon>Vibrionales</taxon>
        <taxon>Vibrionaceae</taxon>
        <taxon>Aliivibrio</taxon>
    </lineage>
</organism>
<sequence>MNIELNSKKILTFFLSLIVILVIANCFAVISKQYLNYSHMETIIRLFDLDREMNVPTLYSSCAMIVASILLGLIAYIHKQKKERHLAWAGLSGIFLFLALDEMTELHEMLVGPVRNSLHTTGVLYFAWVIPYAILLIIFALTYFKFLFRLPKTTRNLLVISGIVYVSGALVMELIGGAISQQHGTDSLIYSISYSIEETLEMLGIAFLIYTATTYISAQFPNLTMTIKE</sequence>
<evidence type="ECO:0000313" key="2">
    <source>
        <dbReference type="EMBL" id="OCH20205.1"/>
    </source>
</evidence>
<protein>
    <recommendedName>
        <fullName evidence="4">DUF998 domain-containing protein</fullName>
    </recommendedName>
</protein>
<evidence type="ECO:0000313" key="3">
    <source>
        <dbReference type="Proteomes" id="UP000093523"/>
    </source>
</evidence>
<feature type="transmembrane region" description="Helical" evidence="1">
    <location>
        <begin position="156"/>
        <end position="179"/>
    </location>
</feature>
<feature type="transmembrane region" description="Helical" evidence="1">
    <location>
        <begin position="12"/>
        <end position="30"/>
    </location>
</feature>
<feature type="transmembrane region" description="Helical" evidence="1">
    <location>
        <begin position="199"/>
        <end position="218"/>
    </location>
</feature>
<feature type="transmembrane region" description="Helical" evidence="1">
    <location>
        <begin position="85"/>
        <end position="103"/>
    </location>
</feature>
<reference evidence="2 3" key="1">
    <citation type="submission" date="2016-06" db="EMBL/GenBank/DDBJ databases">
        <authorList>
            <person name="Kjaerup R.B."/>
            <person name="Dalgaard T.S."/>
            <person name="Juul-Madsen H.R."/>
        </authorList>
    </citation>
    <scope>NUCLEOTIDE SEQUENCE [LARGE SCALE GENOMIC DNA]</scope>
    <source>
        <strain evidence="2 3">1S159</strain>
    </source>
</reference>